<dbReference type="SUPFAM" id="SSF47616">
    <property type="entry name" value="GST C-terminal domain-like"/>
    <property type="match status" value="1"/>
</dbReference>
<evidence type="ECO:0000259" key="4">
    <source>
        <dbReference type="PROSITE" id="PS50404"/>
    </source>
</evidence>
<dbReference type="Proteomes" id="UP000295547">
    <property type="component" value="Unassembled WGS sequence"/>
</dbReference>
<dbReference type="SFLD" id="SFLDG01151">
    <property type="entry name" value="Main.2:_Nu-like"/>
    <property type="match status" value="1"/>
</dbReference>
<comment type="caution">
    <text evidence="6">The sequence shown here is derived from an EMBL/GenBank/DDBJ whole genome shotgun (WGS) entry which is preliminary data.</text>
</comment>
<dbReference type="SUPFAM" id="SSF52833">
    <property type="entry name" value="Thioredoxin-like"/>
    <property type="match status" value="1"/>
</dbReference>
<dbReference type="PANTHER" id="PTHR44051">
    <property type="entry name" value="GLUTATHIONE S-TRANSFERASE-RELATED"/>
    <property type="match status" value="1"/>
</dbReference>
<evidence type="ECO:0000313" key="6">
    <source>
        <dbReference type="EMBL" id="TCU26747.1"/>
    </source>
</evidence>
<dbReference type="InterPro" id="IPR004046">
    <property type="entry name" value="GST_C"/>
</dbReference>
<dbReference type="InterPro" id="IPR004045">
    <property type="entry name" value="Glutathione_S-Trfase_N"/>
</dbReference>
<dbReference type="InterPro" id="IPR036282">
    <property type="entry name" value="Glutathione-S-Trfase_C_sf"/>
</dbReference>
<dbReference type="EMBL" id="SMBJ01000004">
    <property type="protein sequence ID" value="TCU26747.1"/>
    <property type="molecule type" value="Genomic_DNA"/>
</dbReference>
<dbReference type="PANTHER" id="PTHR44051:SF2">
    <property type="entry name" value="HYPOTHETICAL GLUTATHIONE S-TRANSFERASE LIKE PROTEIN"/>
    <property type="match status" value="1"/>
</dbReference>
<dbReference type="Gene3D" id="3.40.30.10">
    <property type="entry name" value="Glutaredoxin"/>
    <property type="match status" value="1"/>
</dbReference>
<dbReference type="SFLD" id="SFLDS00019">
    <property type="entry name" value="Glutathione_Transferase_(cytos"/>
    <property type="match status" value="1"/>
</dbReference>
<dbReference type="InterPro" id="IPR040079">
    <property type="entry name" value="Glutathione_S-Trfase"/>
</dbReference>
<dbReference type="InterPro" id="IPR036249">
    <property type="entry name" value="Thioredoxin-like_sf"/>
</dbReference>
<dbReference type="InterPro" id="IPR010987">
    <property type="entry name" value="Glutathione-S-Trfase_C-like"/>
</dbReference>
<evidence type="ECO:0000256" key="1">
    <source>
        <dbReference type="ARBA" id="ARBA00007409"/>
    </source>
</evidence>
<proteinExistence type="inferred from homology"/>
<feature type="domain" description="GST C-terminal" evidence="5">
    <location>
        <begin position="141"/>
        <end position="259"/>
    </location>
</feature>
<dbReference type="Pfam" id="PF00043">
    <property type="entry name" value="GST_C"/>
    <property type="match status" value="1"/>
</dbReference>
<evidence type="ECO:0000256" key="3">
    <source>
        <dbReference type="RuleBase" id="RU003494"/>
    </source>
</evidence>
<name>A0A4R3QZ52_9HYPH</name>
<evidence type="ECO:0000313" key="7">
    <source>
        <dbReference type="Proteomes" id="UP000295547"/>
    </source>
</evidence>
<dbReference type="PROSITE" id="PS50405">
    <property type="entry name" value="GST_CTER"/>
    <property type="match status" value="1"/>
</dbReference>
<organism evidence="6 7">
    <name type="scientific">Rhizobium azibense</name>
    <dbReference type="NCBI Taxonomy" id="1136135"/>
    <lineage>
        <taxon>Bacteria</taxon>
        <taxon>Pseudomonadati</taxon>
        <taxon>Pseudomonadota</taxon>
        <taxon>Alphaproteobacteria</taxon>
        <taxon>Hyphomicrobiales</taxon>
        <taxon>Rhizobiaceae</taxon>
        <taxon>Rhizobium/Agrobacterium group</taxon>
        <taxon>Rhizobium</taxon>
    </lineage>
</organism>
<dbReference type="SFLD" id="SFLDG01150">
    <property type="entry name" value="Main.1:_Beta-like"/>
    <property type="match status" value="1"/>
</dbReference>
<gene>
    <name evidence="6" type="ORF">EV130_104359</name>
</gene>
<dbReference type="Gene3D" id="1.20.1050.10">
    <property type="match status" value="1"/>
</dbReference>
<dbReference type="GO" id="GO:0016740">
    <property type="term" value="F:transferase activity"/>
    <property type="evidence" value="ECO:0007669"/>
    <property type="project" value="UniProtKB-KW"/>
</dbReference>
<dbReference type="SFLD" id="SFLDG00358">
    <property type="entry name" value="Main_(cytGST)"/>
    <property type="match status" value="1"/>
</dbReference>
<dbReference type="CDD" id="cd03056">
    <property type="entry name" value="GST_N_4"/>
    <property type="match status" value="1"/>
</dbReference>
<protein>
    <submittedName>
        <fullName evidence="6">Glutathione S-transferase</fullName>
    </submittedName>
</protein>
<keyword evidence="2 6" id="KW-0808">Transferase</keyword>
<reference evidence="6 7" key="1">
    <citation type="submission" date="2019-03" db="EMBL/GenBank/DDBJ databases">
        <title>Genomic Encyclopedia of Type Strains, Phase IV (KMG-V): Genome sequencing to study the core and pangenomes of soil and plant-associated prokaryotes.</title>
        <authorList>
            <person name="Whitman W."/>
        </authorList>
    </citation>
    <scope>NUCLEOTIDE SEQUENCE [LARGE SCALE GENOMIC DNA]</scope>
    <source>
        <strain evidence="6 7">Gr42</strain>
    </source>
</reference>
<comment type="similarity">
    <text evidence="1 3">Belongs to the GST superfamily.</text>
</comment>
<dbReference type="FunFam" id="3.40.30.10:FF:000039">
    <property type="entry name" value="Glutathione S-transferase domain"/>
    <property type="match status" value="1"/>
</dbReference>
<keyword evidence="7" id="KW-1185">Reference proteome</keyword>
<dbReference type="Pfam" id="PF02798">
    <property type="entry name" value="GST_N"/>
    <property type="match status" value="1"/>
</dbReference>
<dbReference type="AlphaFoldDB" id="A0A4R3QZ52"/>
<evidence type="ECO:0000259" key="5">
    <source>
        <dbReference type="PROSITE" id="PS50405"/>
    </source>
</evidence>
<feature type="domain" description="GST N-terminal" evidence="4">
    <location>
        <begin position="55"/>
        <end position="136"/>
    </location>
</feature>
<sequence length="259" mass="28428">MRFRQVGSILAASFFPNYCVNCNYELPNGAVLIGGHLSHLRHADREWTRPSSQEHNMKLYHHPLSGHSHRARLFVSLLGLPHELVEVDLKSGAHKTPEFLKLNPFGQVPVLEDGDVVIADSNAILVYLAKKAARTDWLPEDAKGSAAVQRWLSVAAGEVAYGPAAARLITVFGAKYNPEEVIGRAHALLRKLESQLTDHNWLVGDRPTIADVAIYSYVARAPEGNVDLSTYPAVDAFLRRIEALPGFVPFVQTPVGLAA</sequence>
<evidence type="ECO:0000256" key="2">
    <source>
        <dbReference type="ARBA" id="ARBA00022679"/>
    </source>
</evidence>
<dbReference type="PROSITE" id="PS50404">
    <property type="entry name" value="GST_NTER"/>
    <property type="match status" value="1"/>
</dbReference>
<dbReference type="CDD" id="cd03206">
    <property type="entry name" value="GST_C_7"/>
    <property type="match status" value="1"/>
</dbReference>
<accession>A0A4R3QZ52</accession>